<accession>A0A0K2T3I3</accession>
<evidence type="ECO:0000313" key="3">
    <source>
        <dbReference type="EMBL" id="CDW20644.1"/>
    </source>
</evidence>
<dbReference type="AlphaFoldDB" id="A0A0K2T3I3"/>
<evidence type="ECO:0000256" key="2">
    <source>
        <dbReference type="SAM" id="SignalP"/>
    </source>
</evidence>
<proteinExistence type="predicted"/>
<protein>
    <submittedName>
        <fullName evidence="3">Uncharacterized protein</fullName>
    </submittedName>
</protein>
<dbReference type="EMBL" id="HACA01003283">
    <property type="protein sequence ID" value="CDW20644.1"/>
    <property type="molecule type" value="Transcribed_RNA"/>
</dbReference>
<feature type="transmembrane region" description="Helical" evidence="1">
    <location>
        <begin position="28"/>
        <end position="46"/>
    </location>
</feature>
<feature type="non-terminal residue" evidence="3">
    <location>
        <position position="1"/>
    </location>
</feature>
<keyword evidence="2" id="KW-0732">Signal</keyword>
<feature type="chain" id="PRO_5005487409" evidence="2">
    <location>
        <begin position="23"/>
        <end position="68"/>
    </location>
</feature>
<keyword evidence="1" id="KW-0812">Transmembrane</keyword>
<reference evidence="3" key="1">
    <citation type="submission" date="2014-05" db="EMBL/GenBank/DDBJ databases">
        <authorList>
            <person name="Chronopoulou M."/>
        </authorList>
    </citation>
    <scope>NUCLEOTIDE SEQUENCE</scope>
    <source>
        <tissue evidence="3">Whole organism</tissue>
    </source>
</reference>
<keyword evidence="1" id="KW-0472">Membrane</keyword>
<organism evidence="3">
    <name type="scientific">Lepeophtheirus salmonis</name>
    <name type="common">Salmon louse</name>
    <name type="synonym">Caligus salmonis</name>
    <dbReference type="NCBI Taxonomy" id="72036"/>
    <lineage>
        <taxon>Eukaryota</taxon>
        <taxon>Metazoa</taxon>
        <taxon>Ecdysozoa</taxon>
        <taxon>Arthropoda</taxon>
        <taxon>Crustacea</taxon>
        <taxon>Multicrustacea</taxon>
        <taxon>Hexanauplia</taxon>
        <taxon>Copepoda</taxon>
        <taxon>Siphonostomatoida</taxon>
        <taxon>Caligidae</taxon>
        <taxon>Lepeophtheirus</taxon>
    </lineage>
</organism>
<evidence type="ECO:0000256" key="1">
    <source>
        <dbReference type="SAM" id="Phobius"/>
    </source>
</evidence>
<keyword evidence="1" id="KW-1133">Transmembrane helix</keyword>
<name>A0A0K2T3I3_LEPSM</name>
<sequence>VVFLSLIMDFCSFLCFCNSCYSFPLPHYFISFVLYFASYLVLGHNVEKQNIEQLPKMYLIQCLFECNP</sequence>
<feature type="signal peptide" evidence="2">
    <location>
        <begin position="1"/>
        <end position="22"/>
    </location>
</feature>